<dbReference type="Pfam" id="PF06824">
    <property type="entry name" value="Glyco_hydro_125"/>
    <property type="match status" value="1"/>
</dbReference>
<dbReference type="SMART" id="SM01149">
    <property type="entry name" value="DUF1237"/>
    <property type="match status" value="1"/>
</dbReference>
<gene>
    <name evidence="2" type="ORF">LANO_0F15764G</name>
</gene>
<dbReference type="SUPFAM" id="SSF48208">
    <property type="entry name" value="Six-hairpin glycosidases"/>
    <property type="match status" value="1"/>
</dbReference>
<dbReference type="InterPro" id="IPR012341">
    <property type="entry name" value="6hp_glycosidase-like_sf"/>
</dbReference>
<accession>A0A1G4KCQ7</accession>
<dbReference type="GO" id="GO:0004553">
    <property type="term" value="F:hydrolase activity, hydrolyzing O-glycosyl compounds"/>
    <property type="evidence" value="ECO:0007669"/>
    <property type="project" value="UniProtKB-ARBA"/>
</dbReference>
<keyword evidence="3" id="KW-1185">Reference proteome</keyword>
<feature type="transmembrane region" description="Helical" evidence="1">
    <location>
        <begin position="7"/>
        <end position="24"/>
    </location>
</feature>
<evidence type="ECO:0000256" key="1">
    <source>
        <dbReference type="SAM" id="Phobius"/>
    </source>
</evidence>
<dbReference type="EMBL" id="LT598452">
    <property type="protein sequence ID" value="SCV02176.1"/>
    <property type="molecule type" value="Genomic_DNA"/>
</dbReference>
<sequence length="600" mass="67934">MRRKSAFFYPFIASAIFICLVYHVKSSIKVDNNIKPLTGAGRTMPTSTLKRKPLPHQMYQERVKACLNYMEYASIAHFRDIEEKSPLNLPFQRPPVNCRTFESSIVEKFLPEFTKRLKDRDLAKLFENCFPNTLDTTILWHVSATMNRKLGNHKRKSTAYRNELPETFVVTGDIHAEWLRDSAWQLSVYQPFIKHDFALRELIKGAINTQSQLIMENPFCNAFNPPPYCPVKRAASTIDKVHPTPDWNQVFECKYEVDSLASFLTLSRQFYENAPEDEKFSFVNTDWILAVTRLVGVISAESSSTFDGSGAPNDFPYTFQRDTNVASETLPLAGTGNPVNSGTGLVRSAFRPSDDSTIFQFFIPGNAYLSVELEQLSEMLSEYQREGLTSSHDADIKNIAEVAAELSARIREGVMKHGVVNNPKYGKVFAYEVDGFGSFLLMDDANIPSLLSLPELGFIGSDNDVYQNTRRMITCKEGNPYFIEGSHLQGIGGPHIGIHNVWPLSLIVAVRTSNSDQEIVDMLNMIIQNTGGLGLIHESIQAFKPDGLAFTRPWFAWANSEFAKTILHLAETRPHLIFRKEFVNERFRIDSFLLSLESDQ</sequence>
<dbReference type="Proteomes" id="UP000189911">
    <property type="component" value="Chromosome F"/>
</dbReference>
<dbReference type="PANTHER" id="PTHR31047:SF0">
    <property type="entry name" value="MEIOTICALLY UP-REGULATED GENE 157 PROTEIN"/>
    <property type="match status" value="1"/>
</dbReference>
<keyword evidence="1" id="KW-0812">Transmembrane</keyword>
<keyword evidence="1" id="KW-1133">Transmembrane helix</keyword>
<dbReference type="AlphaFoldDB" id="A0A1G4KCQ7"/>
<dbReference type="Gene3D" id="1.50.10.10">
    <property type="match status" value="1"/>
</dbReference>
<dbReference type="InterPro" id="IPR008313">
    <property type="entry name" value="GH125"/>
</dbReference>
<protein>
    <submittedName>
        <fullName evidence="2">LANO_0F15764g1_1</fullName>
    </submittedName>
</protein>
<organism evidence="2 3">
    <name type="scientific">Lachancea nothofagi CBS 11611</name>
    <dbReference type="NCBI Taxonomy" id="1266666"/>
    <lineage>
        <taxon>Eukaryota</taxon>
        <taxon>Fungi</taxon>
        <taxon>Dikarya</taxon>
        <taxon>Ascomycota</taxon>
        <taxon>Saccharomycotina</taxon>
        <taxon>Saccharomycetes</taxon>
        <taxon>Saccharomycetales</taxon>
        <taxon>Saccharomycetaceae</taxon>
        <taxon>Lachancea</taxon>
    </lineage>
</organism>
<evidence type="ECO:0000313" key="2">
    <source>
        <dbReference type="EMBL" id="SCV02176.1"/>
    </source>
</evidence>
<evidence type="ECO:0000313" key="3">
    <source>
        <dbReference type="Proteomes" id="UP000189911"/>
    </source>
</evidence>
<dbReference type="OrthoDB" id="7771656at2759"/>
<keyword evidence="1" id="KW-0472">Membrane</keyword>
<reference evidence="3" key="1">
    <citation type="submission" date="2016-03" db="EMBL/GenBank/DDBJ databases">
        <authorList>
            <person name="Devillers Hugo."/>
        </authorList>
    </citation>
    <scope>NUCLEOTIDE SEQUENCE [LARGE SCALE GENOMIC DNA]</scope>
</reference>
<dbReference type="GO" id="GO:0005975">
    <property type="term" value="P:carbohydrate metabolic process"/>
    <property type="evidence" value="ECO:0007669"/>
    <property type="project" value="InterPro"/>
</dbReference>
<name>A0A1G4KCQ7_9SACH</name>
<dbReference type="PANTHER" id="PTHR31047">
    <property type="entry name" value="MEIOTICALLY UP-REGULATED GENE 157 PROTEIN"/>
    <property type="match status" value="1"/>
</dbReference>
<proteinExistence type="predicted"/>
<dbReference type="InterPro" id="IPR008928">
    <property type="entry name" value="6-hairpin_glycosidase_sf"/>
</dbReference>